<dbReference type="Pfam" id="PF20464">
    <property type="entry name" value="MmeI_N"/>
    <property type="match status" value="1"/>
</dbReference>
<evidence type="ECO:0000259" key="6">
    <source>
        <dbReference type="Pfam" id="PF20465"/>
    </source>
</evidence>
<dbReference type="GO" id="GO:0003676">
    <property type="term" value="F:nucleic acid binding"/>
    <property type="evidence" value="ECO:0007669"/>
    <property type="project" value="InterPro"/>
</dbReference>
<dbReference type="AlphaFoldDB" id="A0A317D8D5"/>
<dbReference type="Pfam" id="PF20467">
    <property type="entry name" value="MmeI_C"/>
    <property type="match status" value="1"/>
</dbReference>
<evidence type="ECO:0000259" key="5">
    <source>
        <dbReference type="Pfam" id="PF20464"/>
    </source>
</evidence>
<evidence type="ECO:0000259" key="7">
    <source>
        <dbReference type="Pfam" id="PF20466"/>
    </source>
</evidence>
<dbReference type="InterPro" id="IPR002052">
    <property type="entry name" value="DNA_methylase_N6_adenine_CS"/>
</dbReference>
<dbReference type="Proteomes" id="UP000246050">
    <property type="component" value="Unassembled WGS sequence"/>
</dbReference>
<organism evidence="10 11">
    <name type="scientific">Micromonospora sicca</name>
    <dbReference type="NCBI Taxonomy" id="2202420"/>
    <lineage>
        <taxon>Bacteria</taxon>
        <taxon>Bacillati</taxon>
        <taxon>Actinomycetota</taxon>
        <taxon>Actinomycetes</taxon>
        <taxon>Micromonosporales</taxon>
        <taxon>Micromonosporaceae</taxon>
        <taxon>Micromonospora</taxon>
    </lineage>
</organism>
<evidence type="ECO:0000256" key="1">
    <source>
        <dbReference type="ARBA" id="ARBA00011900"/>
    </source>
</evidence>
<dbReference type="GO" id="GO:0009007">
    <property type="term" value="F:site-specific DNA-methyltransferase (adenine-specific) activity"/>
    <property type="evidence" value="ECO:0007669"/>
    <property type="project" value="UniProtKB-EC"/>
</dbReference>
<sequence>MSQQLADFVRYRAEYLSGDEKGEAQIFCDRLFKALGHGGIREAGGTLEMRLRSNSSKGTAFADLIWKPRCLIEMKKKGTNLARHYRQAFDYWVQAVPDRPRYVILCNFDEFWIYDFDVQLDEPVDKLHINELVARWDALAFLLPIAEKPVFNNDLVAVTRHAAGRVAHLFTELHDRGIEREHAQSFVLQSVVAMFAEDIGLLPGRYFTRALQDSNSGSDAYDLLFGLFREMNTPATTLAGRYRGTPYFNGGLFAKIAPIELTRDELDVLRVAATTNWAAVRPEIFGTLFEGSMDKGERHAQGAHFTSQADIARVVIPTIVTPWRERLQAAGSIPELQRALDDMSKFRVLDPAAGSGNFLYVAYREMRRLEHEAITLISERRRSSAMAAQSSLAYIAPENFFGIDINPFAVEVAKVTMMLAKKLAADELGDDQDVLPFANLDRTIVAADALFTEWPNVNAIIGNPPYLGRRRMAEELGSEYTQRLAEAFPSVAGVSDFVCYWFPLVQDRLPEGGRAGLVATKTIRENHSREASLDYVIDNGGVIFDAVSSQPWSGDAIVNVSIVNWSKHIDVTPKVLWLNDGDLRLEVDSIPSSLQPTVDVRNAAAVPANMEPQTCFQGQTPGISNGYLLDAETLEELAAKDPASLRYIHPFLGGREMLQRIPIDRWVIDLPHSDLSEARVAAPGALDHLTKYVLPERKKLLDREDARNQEGRERNPRFRPESQHRLFMNRWWQQWRRRADLIDELSQIDRYIATSRVATVGRATVFSFVDSSVRPGDSLTVFTLDDDYSFGILSSAVHRAWLVARCSTLRGDLRYTSTTVWDSFPWPQSPTRAHVRSITQIVKELIELREDYLQRGQTLAAQYDILRSPGRSRLRDLHSQLDKAVMRAYGFNTEDDVLAQLLALNQDLARETGVVRGPGAEGLPDARATTTYALR</sequence>
<evidence type="ECO:0000313" key="10">
    <source>
        <dbReference type="EMBL" id="PWR11118.1"/>
    </source>
</evidence>
<keyword evidence="3 10" id="KW-0808">Transferase</keyword>
<proteinExistence type="predicted"/>
<dbReference type="InterPro" id="IPR050953">
    <property type="entry name" value="N4_N6_ade-DNA_methylase"/>
</dbReference>
<feature type="domain" description="MmeI-like target recognition" evidence="7">
    <location>
        <begin position="767"/>
        <end position="828"/>
    </location>
</feature>
<accession>A0A317D8D5</accession>
<feature type="domain" description="MmeI-like N-terminal" evidence="5">
    <location>
        <begin position="6"/>
        <end position="175"/>
    </location>
</feature>
<evidence type="ECO:0000256" key="3">
    <source>
        <dbReference type="ARBA" id="ARBA00022679"/>
    </source>
</evidence>
<dbReference type="PANTHER" id="PTHR33841">
    <property type="entry name" value="DNA METHYLTRANSFERASE YEEA-RELATED"/>
    <property type="match status" value="1"/>
</dbReference>
<comment type="catalytic activity">
    <reaction evidence="4">
        <text>a 2'-deoxyadenosine in DNA + S-adenosyl-L-methionine = an N(6)-methyl-2'-deoxyadenosine in DNA + S-adenosyl-L-homocysteine + H(+)</text>
        <dbReference type="Rhea" id="RHEA:15197"/>
        <dbReference type="Rhea" id="RHEA-COMP:12418"/>
        <dbReference type="Rhea" id="RHEA-COMP:12419"/>
        <dbReference type="ChEBI" id="CHEBI:15378"/>
        <dbReference type="ChEBI" id="CHEBI:57856"/>
        <dbReference type="ChEBI" id="CHEBI:59789"/>
        <dbReference type="ChEBI" id="CHEBI:90615"/>
        <dbReference type="ChEBI" id="CHEBI:90616"/>
        <dbReference type="EC" id="2.1.1.72"/>
    </reaction>
</comment>
<evidence type="ECO:0000313" key="11">
    <source>
        <dbReference type="Proteomes" id="UP000246050"/>
    </source>
</evidence>
<dbReference type="Pfam" id="PF20473">
    <property type="entry name" value="MmeI_Mtase"/>
    <property type="match status" value="1"/>
</dbReference>
<feature type="domain" description="MmeI-like helicase spacer" evidence="6">
    <location>
        <begin position="182"/>
        <end position="253"/>
    </location>
</feature>
<evidence type="ECO:0000256" key="2">
    <source>
        <dbReference type="ARBA" id="ARBA00022603"/>
    </source>
</evidence>
<dbReference type="SUPFAM" id="SSF53335">
    <property type="entry name" value="S-adenosyl-L-methionine-dependent methyltransferases"/>
    <property type="match status" value="1"/>
</dbReference>
<dbReference type="InterPro" id="IPR029063">
    <property type="entry name" value="SAM-dependent_MTases_sf"/>
</dbReference>
<dbReference type="GO" id="GO:0032259">
    <property type="term" value="P:methylation"/>
    <property type="evidence" value="ECO:0007669"/>
    <property type="project" value="UniProtKB-KW"/>
</dbReference>
<name>A0A317D8D5_9ACTN</name>
<feature type="domain" description="MmeI-like C-terminal" evidence="8">
    <location>
        <begin position="834"/>
        <end position="909"/>
    </location>
</feature>
<dbReference type="InterPro" id="IPR046818">
    <property type="entry name" value="MmeI_C"/>
</dbReference>
<comment type="caution">
    <text evidence="10">The sequence shown here is derived from an EMBL/GenBank/DDBJ whole genome shotgun (WGS) entry which is preliminary data.</text>
</comment>
<dbReference type="PROSITE" id="PS00092">
    <property type="entry name" value="N6_MTASE"/>
    <property type="match status" value="1"/>
</dbReference>
<dbReference type="Pfam" id="PF20466">
    <property type="entry name" value="MmeI_TRD"/>
    <property type="match status" value="1"/>
</dbReference>
<protein>
    <recommendedName>
        <fullName evidence="1">site-specific DNA-methyltransferase (adenine-specific)</fullName>
        <ecNumber evidence="1">2.1.1.72</ecNumber>
    </recommendedName>
</protein>
<dbReference type="PANTHER" id="PTHR33841:SF1">
    <property type="entry name" value="DNA METHYLTRANSFERASE A"/>
    <property type="match status" value="1"/>
</dbReference>
<dbReference type="EC" id="2.1.1.72" evidence="1"/>
<evidence type="ECO:0000259" key="9">
    <source>
        <dbReference type="Pfam" id="PF20473"/>
    </source>
</evidence>
<dbReference type="Gene3D" id="3.40.50.150">
    <property type="entry name" value="Vaccinia Virus protein VP39"/>
    <property type="match status" value="1"/>
</dbReference>
<dbReference type="OrthoDB" id="4280289at2"/>
<dbReference type="InterPro" id="IPR046819">
    <property type="entry name" value="MmeI_hel"/>
</dbReference>
<feature type="domain" description="MmeI-like DNA-methyltransferase" evidence="9">
    <location>
        <begin position="333"/>
        <end position="566"/>
    </location>
</feature>
<reference evidence="10 11" key="1">
    <citation type="submission" date="2018-05" db="EMBL/GenBank/DDBJ databases">
        <title>Micromonosporas from Atacama Desert.</title>
        <authorList>
            <person name="Carro L."/>
            <person name="Golinska P."/>
            <person name="Klenk H.-P."/>
            <person name="Goodfellow M."/>
        </authorList>
    </citation>
    <scope>NUCLEOTIDE SEQUENCE [LARGE SCALE GENOMIC DNA]</scope>
    <source>
        <strain evidence="10 11">4G51</strain>
    </source>
</reference>
<evidence type="ECO:0000256" key="4">
    <source>
        <dbReference type="ARBA" id="ARBA00047942"/>
    </source>
</evidence>
<dbReference type="InterPro" id="IPR046820">
    <property type="entry name" value="MmeI_TRD"/>
</dbReference>
<dbReference type="InterPro" id="IPR046816">
    <property type="entry name" value="MmeI_Mtase"/>
</dbReference>
<dbReference type="InterPro" id="IPR046817">
    <property type="entry name" value="MmeI_N"/>
</dbReference>
<dbReference type="Pfam" id="PF20465">
    <property type="entry name" value="MmeI_hel"/>
    <property type="match status" value="1"/>
</dbReference>
<gene>
    <name evidence="10" type="ORF">DKT69_27365</name>
</gene>
<dbReference type="PRINTS" id="PR00507">
    <property type="entry name" value="N12N6MTFRASE"/>
</dbReference>
<evidence type="ECO:0000259" key="8">
    <source>
        <dbReference type="Pfam" id="PF20467"/>
    </source>
</evidence>
<keyword evidence="2 10" id="KW-0489">Methyltransferase</keyword>
<dbReference type="EMBL" id="QGKS01000333">
    <property type="protein sequence ID" value="PWR11118.1"/>
    <property type="molecule type" value="Genomic_DNA"/>
</dbReference>